<keyword evidence="4 6" id="KW-0732">Signal</keyword>
<organism evidence="8 9">
    <name type="scientific">Brassica rapa subsp. trilocularis</name>
    <dbReference type="NCBI Taxonomy" id="1813537"/>
    <lineage>
        <taxon>Eukaryota</taxon>
        <taxon>Viridiplantae</taxon>
        <taxon>Streptophyta</taxon>
        <taxon>Embryophyta</taxon>
        <taxon>Tracheophyta</taxon>
        <taxon>Spermatophyta</taxon>
        <taxon>Magnoliopsida</taxon>
        <taxon>eudicotyledons</taxon>
        <taxon>Gunneridae</taxon>
        <taxon>Pentapetalae</taxon>
        <taxon>rosids</taxon>
        <taxon>malvids</taxon>
        <taxon>Brassicales</taxon>
        <taxon>Brassicaceae</taxon>
        <taxon>Brassiceae</taxon>
        <taxon>Brassica</taxon>
    </lineage>
</organism>
<dbReference type="Proteomes" id="UP000823674">
    <property type="component" value="Chromosome A05"/>
</dbReference>
<keyword evidence="3" id="KW-0964">Secreted</keyword>
<evidence type="ECO:0000256" key="2">
    <source>
        <dbReference type="ARBA" id="ARBA00006722"/>
    </source>
</evidence>
<comment type="subcellular location">
    <subcellularLocation>
        <location evidence="1">Secreted</location>
    </subcellularLocation>
</comment>
<dbReference type="EMBL" id="JADBGQ010000005">
    <property type="protein sequence ID" value="KAG5397436.1"/>
    <property type="molecule type" value="Genomic_DNA"/>
</dbReference>
<feature type="chain" id="PRO_5045238495" description="Reverse transcriptase zinc-binding domain-containing protein" evidence="6">
    <location>
        <begin position="26"/>
        <end position="269"/>
    </location>
</feature>
<gene>
    <name evidence="8" type="primary">A05p026490.1_BraROA</name>
    <name evidence="8" type="ORF">IGI04_019250</name>
</gene>
<evidence type="ECO:0000256" key="3">
    <source>
        <dbReference type="ARBA" id="ARBA00022525"/>
    </source>
</evidence>
<dbReference type="Pfam" id="PF13966">
    <property type="entry name" value="zf-RVT"/>
    <property type="match status" value="1"/>
</dbReference>
<name>A0ABQ7MHP6_BRACM</name>
<dbReference type="Pfam" id="PF06876">
    <property type="entry name" value="SCRL"/>
    <property type="match status" value="1"/>
</dbReference>
<accession>A0ABQ7MHP6</accession>
<evidence type="ECO:0000256" key="4">
    <source>
        <dbReference type="ARBA" id="ARBA00022729"/>
    </source>
</evidence>
<dbReference type="InterPro" id="IPR010682">
    <property type="entry name" value="SCRL"/>
</dbReference>
<comment type="caution">
    <text evidence="8">The sequence shown here is derived from an EMBL/GenBank/DDBJ whole genome shotgun (WGS) entry which is preliminary data.</text>
</comment>
<evidence type="ECO:0000259" key="7">
    <source>
        <dbReference type="Pfam" id="PF13966"/>
    </source>
</evidence>
<keyword evidence="9" id="KW-1185">Reference proteome</keyword>
<evidence type="ECO:0000256" key="5">
    <source>
        <dbReference type="ARBA" id="ARBA00023157"/>
    </source>
</evidence>
<keyword evidence="5" id="KW-1015">Disulfide bond</keyword>
<evidence type="ECO:0000256" key="1">
    <source>
        <dbReference type="ARBA" id="ARBA00004613"/>
    </source>
</evidence>
<evidence type="ECO:0000313" key="8">
    <source>
        <dbReference type="EMBL" id="KAG5397436.1"/>
    </source>
</evidence>
<protein>
    <recommendedName>
        <fullName evidence="7">Reverse transcriptase zinc-binding domain-containing protein</fullName>
    </recommendedName>
</protein>
<comment type="similarity">
    <text evidence="2">Belongs to the DEFL family.</text>
</comment>
<proteinExistence type="inferred from homology"/>
<reference evidence="8 9" key="1">
    <citation type="submission" date="2021-03" db="EMBL/GenBank/DDBJ databases">
        <authorList>
            <person name="King G.J."/>
            <person name="Bancroft I."/>
            <person name="Baten A."/>
            <person name="Bloomfield J."/>
            <person name="Borpatragohain P."/>
            <person name="He Z."/>
            <person name="Irish N."/>
            <person name="Irwin J."/>
            <person name="Liu K."/>
            <person name="Mauleon R.P."/>
            <person name="Moore J."/>
            <person name="Morris R."/>
            <person name="Ostergaard L."/>
            <person name="Wang B."/>
            <person name="Wells R."/>
        </authorList>
    </citation>
    <scope>NUCLEOTIDE SEQUENCE [LARGE SCALE GENOMIC DNA]</scope>
    <source>
        <strain evidence="8">R-o-18</strain>
        <tissue evidence="8">Leaf</tissue>
    </source>
</reference>
<feature type="signal peptide" evidence="6">
    <location>
        <begin position="1"/>
        <end position="25"/>
    </location>
</feature>
<dbReference type="InterPro" id="IPR026960">
    <property type="entry name" value="RVT-Znf"/>
</dbReference>
<sequence>MEKCVLCFILFLAIFIVAQVEEVEAVNKLACRFTDRWYKGKCGNNGNSICTREVKEFIAKHPDVSKSVLATFFWFDNWLEVGKLLDIAGEQGTRYLGILRTAKACDATENSQWRMVGGRTRVFQDLIAKIQERPLPVSDLGPYIVLWKHDQGDYKGFFSASRTWDQLRERREKVDWSIVVWFTQAVPRFSFITWLAIKNRLSTGDRMRVWGLQQECLLSGEKNETRDHLFFACPYSYTVWIRVTGRLFGTRITPDWQDTVAKIQYVRRP</sequence>
<evidence type="ECO:0000256" key="6">
    <source>
        <dbReference type="SAM" id="SignalP"/>
    </source>
</evidence>
<evidence type="ECO:0000313" key="9">
    <source>
        <dbReference type="Proteomes" id="UP000823674"/>
    </source>
</evidence>
<feature type="domain" description="Reverse transcriptase zinc-binding" evidence="7">
    <location>
        <begin position="158"/>
        <end position="240"/>
    </location>
</feature>